<dbReference type="RefSeq" id="WP_204542259.1">
    <property type="nucleotide sequence ID" value="NZ_JAFBFI010000007.1"/>
</dbReference>
<dbReference type="PROSITE" id="PS50011">
    <property type="entry name" value="PROTEIN_KINASE_DOM"/>
    <property type="match status" value="1"/>
</dbReference>
<keyword evidence="4" id="KW-0418">Kinase</keyword>
<dbReference type="EC" id="2.7.11.1" evidence="4"/>
<name>A0ABS2QH89_9BACI</name>
<organism evidence="4 5">
    <name type="scientific">Peribacillus deserti</name>
    <dbReference type="NCBI Taxonomy" id="673318"/>
    <lineage>
        <taxon>Bacteria</taxon>
        <taxon>Bacillati</taxon>
        <taxon>Bacillota</taxon>
        <taxon>Bacilli</taxon>
        <taxon>Bacillales</taxon>
        <taxon>Bacillaceae</taxon>
        <taxon>Peribacillus</taxon>
    </lineage>
</organism>
<dbReference type="PANTHER" id="PTHR24346">
    <property type="entry name" value="MAP/MICROTUBULE AFFINITY-REGULATING KINASE"/>
    <property type="match status" value="1"/>
</dbReference>
<dbReference type="Gene3D" id="1.10.510.10">
    <property type="entry name" value="Transferase(Phosphotransferase) domain 1"/>
    <property type="match status" value="1"/>
</dbReference>
<dbReference type="EMBL" id="JAFBFI010000007">
    <property type="protein sequence ID" value="MBM7692522.1"/>
    <property type="molecule type" value="Genomic_DNA"/>
</dbReference>
<dbReference type="Pfam" id="PF00069">
    <property type="entry name" value="Pkinase"/>
    <property type="match status" value="1"/>
</dbReference>
<sequence>MNFKNMHPFKTLMPEKILEKRFIKELEKHHSLVIMSEAGSGSYGKAYIIQNTINQGSFVLKRLRKRKWRSNDALLAFQLEQKILQTLSHPAIPKFVSSGELLGIPFYIMERKYGYTLEENLFTEQKVFSEEQSFHLACKLLKVITYMHEKGIVHRDIRIPNVLLQGDSISLIDFGLGSFIDRNEEYDCNQHPKQSKTYLSDLYCLGHFLLFLLYSNFKGDSCSGRSWEEELNISMKSREIIKKLLLAAEPYPSSKAALDHVNRHIQILRGDKNGII</sequence>
<keyword evidence="4" id="KW-0808">Transferase</keyword>
<dbReference type="GO" id="GO:0004674">
    <property type="term" value="F:protein serine/threonine kinase activity"/>
    <property type="evidence" value="ECO:0007669"/>
    <property type="project" value="UniProtKB-EC"/>
</dbReference>
<reference evidence="4 5" key="1">
    <citation type="submission" date="2021-01" db="EMBL/GenBank/DDBJ databases">
        <title>Genomic Encyclopedia of Type Strains, Phase IV (KMG-IV): sequencing the most valuable type-strain genomes for metagenomic binning, comparative biology and taxonomic classification.</title>
        <authorList>
            <person name="Goeker M."/>
        </authorList>
    </citation>
    <scope>NUCLEOTIDE SEQUENCE [LARGE SCALE GENOMIC DNA]</scope>
    <source>
        <strain evidence="4 5">DSM 105482</strain>
    </source>
</reference>
<dbReference type="InterPro" id="IPR011009">
    <property type="entry name" value="Kinase-like_dom_sf"/>
</dbReference>
<evidence type="ECO:0000313" key="4">
    <source>
        <dbReference type="EMBL" id="MBM7692522.1"/>
    </source>
</evidence>
<gene>
    <name evidence="4" type="ORF">JOC77_001952</name>
</gene>
<evidence type="ECO:0000256" key="1">
    <source>
        <dbReference type="ARBA" id="ARBA00022741"/>
    </source>
</evidence>
<keyword evidence="1" id="KW-0547">Nucleotide-binding</keyword>
<comment type="caution">
    <text evidence="4">The sequence shown here is derived from an EMBL/GenBank/DDBJ whole genome shotgun (WGS) entry which is preliminary data.</text>
</comment>
<evidence type="ECO:0000256" key="2">
    <source>
        <dbReference type="ARBA" id="ARBA00022840"/>
    </source>
</evidence>
<dbReference type="SMART" id="SM00220">
    <property type="entry name" value="S_TKc"/>
    <property type="match status" value="1"/>
</dbReference>
<evidence type="ECO:0000313" key="5">
    <source>
        <dbReference type="Proteomes" id="UP000823486"/>
    </source>
</evidence>
<keyword evidence="5" id="KW-1185">Reference proteome</keyword>
<proteinExistence type="predicted"/>
<protein>
    <submittedName>
        <fullName evidence="4">Serine/threonine-protein kinase</fullName>
        <ecNumber evidence="4">2.7.11.1</ecNumber>
    </submittedName>
</protein>
<dbReference type="SUPFAM" id="SSF56112">
    <property type="entry name" value="Protein kinase-like (PK-like)"/>
    <property type="match status" value="1"/>
</dbReference>
<dbReference type="PANTHER" id="PTHR24346:SF30">
    <property type="entry name" value="MATERNAL EMBRYONIC LEUCINE ZIPPER KINASE"/>
    <property type="match status" value="1"/>
</dbReference>
<accession>A0ABS2QH89</accession>
<keyword evidence="2" id="KW-0067">ATP-binding</keyword>
<dbReference type="Proteomes" id="UP000823486">
    <property type="component" value="Unassembled WGS sequence"/>
</dbReference>
<dbReference type="InterPro" id="IPR000719">
    <property type="entry name" value="Prot_kinase_dom"/>
</dbReference>
<evidence type="ECO:0000259" key="3">
    <source>
        <dbReference type="PROSITE" id="PS50011"/>
    </source>
</evidence>
<feature type="domain" description="Protein kinase" evidence="3">
    <location>
        <begin position="32"/>
        <end position="276"/>
    </location>
</feature>